<gene>
    <name evidence="4" type="ORF">SISNIDRAFT_509067</name>
</gene>
<dbReference type="InterPro" id="IPR000904">
    <property type="entry name" value="Sec7_dom"/>
</dbReference>
<keyword evidence="5" id="KW-1185">Reference proteome</keyword>
<dbReference type="InterPro" id="IPR001849">
    <property type="entry name" value="PH_domain"/>
</dbReference>
<evidence type="ECO:0000259" key="2">
    <source>
        <dbReference type="PROSITE" id="PS50003"/>
    </source>
</evidence>
<feature type="compositionally biased region" description="Basic and acidic residues" evidence="1">
    <location>
        <begin position="898"/>
        <end position="909"/>
    </location>
</feature>
<feature type="compositionally biased region" description="Low complexity" evidence="1">
    <location>
        <begin position="888"/>
        <end position="897"/>
    </location>
</feature>
<dbReference type="PANTHER" id="PTHR10663">
    <property type="entry name" value="GUANYL-NUCLEOTIDE EXCHANGE FACTOR"/>
    <property type="match status" value="1"/>
</dbReference>
<dbReference type="GO" id="GO:0032012">
    <property type="term" value="P:regulation of ARF protein signal transduction"/>
    <property type="evidence" value="ECO:0007669"/>
    <property type="project" value="InterPro"/>
</dbReference>
<dbReference type="EMBL" id="KV419408">
    <property type="protein sequence ID" value="KZS93118.1"/>
    <property type="molecule type" value="Genomic_DNA"/>
</dbReference>
<dbReference type="PANTHER" id="PTHR10663:SF405">
    <property type="entry name" value="ARF GUANINE NUCLEOTIDE EXCHANGE FACTOR SYT1"/>
    <property type="match status" value="1"/>
</dbReference>
<dbReference type="SMART" id="SM00222">
    <property type="entry name" value="Sec7"/>
    <property type="match status" value="1"/>
</dbReference>
<dbReference type="OrthoDB" id="430364at2759"/>
<dbReference type="Proteomes" id="UP000076722">
    <property type="component" value="Unassembled WGS sequence"/>
</dbReference>
<feature type="compositionally biased region" description="Basic and acidic residues" evidence="1">
    <location>
        <begin position="1"/>
        <end position="11"/>
    </location>
</feature>
<feature type="domain" description="PH" evidence="2">
    <location>
        <begin position="385"/>
        <end position="511"/>
    </location>
</feature>
<sequence>MNPKEAQHHASEPVQPTFPSRRASVHLGASFNTSSASSLRPSSYLSTSNSLPFTSDSHTHNFGTHSSRNSTPLSVAPSLPTPDTDHESPEIYVERLMQAVSKSEIAGVLARSGGAFHASALQCYIDRFEFNGDPLDVALRKLLMDVGLPKETQQIDRVMEAFAKRYTNCNPGLFISEDQPYVLAFSLMMLHTDAFNKSNKRKMTKADYIKNTRLPGLAPEILDCFFDNIVFAPFIFIEDPTDVNGQRGIVPEGGSSSRIIPSISGLSASGNNSSTSIIGKANKIDPYYLITRNLLGSLRVDVDAHISPFDPYLPDGTLGPRNEVELRKAFARADVIEVSEPRRSSVPFLGNGSTGSSVAVNTSATSLHSPVENTSQSNEETWTLKVTKCGLLNRKEDVSEGGKRATARKWREWSVILTGSQLLFFRDPNWATTLLAQAGSPNGQVLFPHTTLLKPDELLSVNDSIALYDVSYTKYSNTLRFVMANGRQFLLQAGSEVEMNDWIHKINYASTFRTVGVRIRSLALSSEDVKMTGVAAAASHMQDRSMPRPPAQTLRSWTSQDHIGQDSSPKQRRPRTADDVERPPTLTRKLSMIRTKVPLEKSDPVDSQDSEQLKATFDQVKATLAENASKLSEPRYRAMSFADSLSSAGLSDSVQSQSHWSDDATVGQHSSRSSVIRTKILELESKITTLRSQLESDVRLSLNLALLTPFQKSTRDRIEATAIALGKKIQLHRLELAKLGCHHSILLEDLQSANSEWQCVKKGALRAANNALENNLNSPIPRMKISVAATESPGLGLSPLSVDTADRADSSVCDSFYSAVETLDAESNLGGSPLAAEEPGTPGSSSFRSVLPHGSSDAPSDHGTSPNLAVPSSNLGRSGSLHIPSPSPSTTPTSLPRTSEEKAEEWNETRAAKRVSLVRLPSQLKLSTALGKSSRTQA</sequence>
<dbReference type="Gene3D" id="1.10.1000.11">
    <property type="entry name" value="Arf Nucleotide-binding Site Opener,domain 2"/>
    <property type="match status" value="1"/>
</dbReference>
<organism evidence="4 5">
    <name type="scientific">Sistotremastrum niveocremeum HHB9708</name>
    <dbReference type="NCBI Taxonomy" id="1314777"/>
    <lineage>
        <taxon>Eukaryota</taxon>
        <taxon>Fungi</taxon>
        <taxon>Dikarya</taxon>
        <taxon>Basidiomycota</taxon>
        <taxon>Agaricomycotina</taxon>
        <taxon>Agaricomycetes</taxon>
        <taxon>Sistotremastrales</taxon>
        <taxon>Sistotremastraceae</taxon>
        <taxon>Sertulicium</taxon>
        <taxon>Sertulicium niveocremeum</taxon>
    </lineage>
</organism>
<dbReference type="InterPro" id="IPR011993">
    <property type="entry name" value="PH-like_dom_sf"/>
</dbReference>
<dbReference type="SUPFAM" id="SSF48425">
    <property type="entry name" value="Sec7 domain"/>
    <property type="match status" value="1"/>
</dbReference>
<dbReference type="STRING" id="1314777.A0A164UCV5"/>
<dbReference type="GO" id="GO:0005085">
    <property type="term" value="F:guanyl-nucleotide exchange factor activity"/>
    <property type="evidence" value="ECO:0007669"/>
    <property type="project" value="InterPro"/>
</dbReference>
<evidence type="ECO:0008006" key="6">
    <source>
        <dbReference type="Google" id="ProtNLM"/>
    </source>
</evidence>
<protein>
    <recommendedName>
        <fullName evidence="6">Sec7-domain-containing protein</fullName>
    </recommendedName>
</protein>
<evidence type="ECO:0000313" key="5">
    <source>
        <dbReference type="Proteomes" id="UP000076722"/>
    </source>
</evidence>
<dbReference type="CDD" id="cd00171">
    <property type="entry name" value="Sec7"/>
    <property type="match status" value="1"/>
</dbReference>
<dbReference type="PROSITE" id="PS50003">
    <property type="entry name" value="PH_DOMAIN"/>
    <property type="match status" value="1"/>
</dbReference>
<feature type="region of interest" description="Disordered" evidence="1">
    <location>
        <begin position="535"/>
        <end position="611"/>
    </location>
</feature>
<evidence type="ECO:0000313" key="4">
    <source>
        <dbReference type="EMBL" id="KZS93118.1"/>
    </source>
</evidence>
<dbReference type="Pfam" id="PF01369">
    <property type="entry name" value="Sec7"/>
    <property type="match status" value="1"/>
</dbReference>
<dbReference type="Gene3D" id="2.30.29.30">
    <property type="entry name" value="Pleckstrin-homology domain (PH domain)/Phosphotyrosine-binding domain (PTB)"/>
    <property type="match status" value="1"/>
</dbReference>
<dbReference type="InterPro" id="IPR035999">
    <property type="entry name" value="Sec7_dom_sf"/>
</dbReference>
<proteinExistence type="predicted"/>
<dbReference type="SMART" id="SM00233">
    <property type="entry name" value="PH"/>
    <property type="match status" value="1"/>
</dbReference>
<feature type="region of interest" description="Disordered" evidence="1">
    <location>
        <begin position="1"/>
        <end position="23"/>
    </location>
</feature>
<dbReference type="SUPFAM" id="SSF50729">
    <property type="entry name" value="PH domain-like"/>
    <property type="match status" value="1"/>
</dbReference>
<feature type="compositionally biased region" description="Polar residues" evidence="1">
    <location>
        <begin position="553"/>
        <end position="568"/>
    </location>
</feature>
<feature type="region of interest" description="Disordered" evidence="1">
    <location>
        <begin position="57"/>
        <end position="87"/>
    </location>
</feature>
<name>A0A164UCV5_9AGAM</name>
<feature type="compositionally biased region" description="Polar residues" evidence="1">
    <location>
        <begin position="57"/>
        <end position="73"/>
    </location>
</feature>
<accession>A0A164UCV5</accession>
<evidence type="ECO:0000259" key="3">
    <source>
        <dbReference type="PROSITE" id="PS50190"/>
    </source>
</evidence>
<dbReference type="AlphaFoldDB" id="A0A164UCV5"/>
<dbReference type="InterPro" id="IPR023394">
    <property type="entry name" value="Sec7_C_sf"/>
</dbReference>
<feature type="domain" description="SEC7" evidence="3">
    <location>
        <begin position="49"/>
        <end position="213"/>
    </location>
</feature>
<feature type="compositionally biased region" description="Polar residues" evidence="1">
    <location>
        <begin position="862"/>
        <end position="877"/>
    </location>
</feature>
<reference evidence="4 5" key="1">
    <citation type="journal article" date="2016" name="Mol. Biol. Evol.">
        <title>Comparative Genomics of Early-Diverging Mushroom-Forming Fungi Provides Insights into the Origins of Lignocellulose Decay Capabilities.</title>
        <authorList>
            <person name="Nagy L.G."/>
            <person name="Riley R."/>
            <person name="Tritt A."/>
            <person name="Adam C."/>
            <person name="Daum C."/>
            <person name="Floudas D."/>
            <person name="Sun H."/>
            <person name="Yadav J.S."/>
            <person name="Pangilinan J."/>
            <person name="Larsson K.H."/>
            <person name="Matsuura K."/>
            <person name="Barry K."/>
            <person name="Labutti K."/>
            <person name="Kuo R."/>
            <person name="Ohm R.A."/>
            <person name="Bhattacharya S.S."/>
            <person name="Shirouzu T."/>
            <person name="Yoshinaga Y."/>
            <person name="Martin F.M."/>
            <person name="Grigoriev I.V."/>
            <person name="Hibbett D.S."/>
        </authorList>
    </citation>
    <scope>NUCLEOTIDE SEQUENCE [LARGE SCALE GENOMIC DNA]</scope>
    <source>
        <strain evidence="4 5">HHB9708</strain>
    </source>
</reference>
<evidence type="ECO:0000256" key="1">
    <source>
        <dbReference type="SAM" id="MobiDB-lite"/>
    </source>
</evidence>
<dbReference type="PROSITE" id="PS50190">
    <property type="entry name" value="SEC7"/>
    <property type="match status" value="1"/>
</dbReference>
<dbReference type="Pfam" id="PF00169">
    <property type="entry name" value="PH"/>
    <property type="match status" value="1"/>
</dbReference>
<feature type="region of interest" description="Disordered" evidence="1">
    <location>
        <begin position="828"/>
        <end position="909"/>
    </location>
</feature>